<evidence type="ECO:0000313" key="2">
    <source>
        <dbReference type="EMBL" id="SDI26177.1"/>
    </source>
</evidence>
<dbReference type="OrthoDB" id="9814210at2"/>
<dbReference type="PROSITE" id="PS50844">
    <property type="entry name" value="AFP_LIKE"/>
    <property type="match status" value="1"/>
</dbReference>
<keyword evidence="3" id="KW-1185">Reference proteome</keyword>
<feature type="domain" description="AFP-like" evidence="1">
    <location>
        <begin position="294"/>
        <end position="349"/>
    </location>
</feature>
<gene>
    <name evidence="2" type="ORF">SAMN04488693_10833</name>
</gene>
<dbReference type="InterPro" id="IPR013974">
    <property type="entry name" value="SAF"/>
</dbReference>
<dbReference type="InterPro" id="IPR020030">
    <property type="entry name" value="Pseudaminic_synth_PseI"/>
</dbReference>
<proteinExistence type="predicted"/>
<dbReference type="Gene3D" id="3.20.20.70">
    <property type="entry name" value="Aldolase class I"/>
    <property type="match status" value="1"/>
</dbReference>
<dbReference type="PANTHER" id="PTHR42966">
    <property type="entry name" value="N-ACETYLNEURAMINATE SYNTHASE"/>
    <property type="match status" value="1"/>
</dbReference>
<dbReference type="AlphaFoldDB" id="A0A1G8J5A5"/>
<dbReference type="RefSeq" id="WP_090586570.1">
    <property type="nucleotide sequence ID" value="NZ_FNDT01000008.1"/>
</dbReference>
<dbReference type="EMBL" id="FNDT01000008">
    <property type="protein sequence ID" value="SDI26177.1"/>
    <property type="molecule type" value="Genomic_DNA"/>
</dbReference>
<dbReference type="InterPro" id="IPR013132">
    <property type="entry name" value="PseI/NeuA/B-like_N"/>
</dbReference>
<organism evidence="2 3">
    <name type="scientific">Arthrobacter subterraneus</name>
    <dbReference type="NCBI Taxonomy" id="335973"/>
    <lineage>
        <taxon>Bacteria</taxon>
        <taxon>Bacillati</taxon>
        <taxon>Actinomycetota</taxon>
        <taxon>Actinomycetes</taxon>
        <taxon>Micrococcales</taxon>
        <taxon>Micrococcaceae</taxon>
        <taxon>Arthrobacter</taxon>
    </lineage>
</organism>
<dbReference type="Pfam" id="PF03102">
    <property type="entry name" value="NeuB"/>
    <property type="match status" value="1"/>
</dbReference>
<dbReference type="Proteomes" id="UP000199258">
    <property type="component" value="Unassembled WGS sequence"/>
</dbReference>
<dbReference type="InterPro" id="IPR051690">
    <property type="entry name" value="PseI-like"/>
</dbReference>
<dbReference type="InterPro" id="IPR006190">
    <property type="entry name" value="SAF_AFP_Neu5Ac"/>
</dbReference>
<dbReference type="GO" id="GO:0047444">
    <property type="term" value="F:N-acylneuraminate-9-phosphate synthase activity"/>
    <property type="evidence" value="ECO:0007669"/>
    <property type="project" value="TreeGrafter"/>
</dbReference>
<dbReference type="NCBIfam" id="TIGR03586">
    <property type="entry name" value="PseI"/>
    <property type="match status" value="1"/>
</dbReference>
<reference evidence="2 3" key="1">
    <citation type="submission" date="2016-10" db="EMBL/GenBank/DDBJ databases">
        <authorList>
            <person name="de Groot N.N."/>
        </authorList>
    </citation>
    <scope>NUCLEOTIDE SEQUENCE [LARGE SCALE GENOMIC DNA]</scope>
    <source>
        <strain evidence="2 3">NP_1H</strain>
    </source>
</reference>
<sequence>MKAIPVDTILIEQKSPPFVIAEMSGNHNGSLDRALQIVDAAADSGATAIKLQTYTPDSMTIQNDGERFKISANHALWGERSLYDLYEQAQTPWGWHQEIFRRARSRGLIPFSSPFDEAAVDLLEELDAPLYKIASLEIGDKALLERVAATGKPIILSNGASSFVEIAEAISVIRAVGNDQIVVLACTSSYPASPSEANLRTIPVLRDALGVQVGLSDHTMGIGVSVAAVALGATVIEKHVTLNRQDGGVDSEFSLEPAELRALVTETNAAWQALGSPTPTLTSGETESRRLKRSLYVVEDVNEGDQISSKNVRSIRPAGGLEPKHLAQVIGRTFPQPLKAGTPLTWEVL</sequence>
<dbReference type="Pfam" id="PF08666">
    <property type="entry name" value="SAF"/>
    <property type="match status" value="1"/>
</dbReference>
<dbReference type="SMART" id="SM00858">
    <property type="entry name" value="SAF"/>
    <property type="match status" value="1"/>
</dbReference>
<dbReference type="InterPro" id="IPR036732">
    <property type="entry name" value="AFP_Neu5c_C_sf"/>
</dbReference>
<dbReference type="SUPFAM" id="SSF51269">
    <property type="entry name" value="AFP III-like domain"/>
    <property type="match status" value="1"/>
</dbReference>
<name>A0A1G8J5A5_9MICC</name>
<dbReference type="SUPFAM" id="SSF51569">
    <property type="entry name" value="Aldolase"/>
    <property type="match status" value="1"/>
</dbReference>
<dbReference type="GO" id="GO:0016051">
    <property type="term" value="P:carbohydrate biosynthetic process"/>
    <property type="evidence" value="ECO:0007669"/>
    <property type="project" value="InterPro"/>
</dbReference>
<accession>A0A1G8J5A5</accession>
<dbReference type="PANTHER" id="PTHR42966:SF2">
    <property type="entry name" value="PSEUDAMINIC ACID SYNTHASE"/>
    <property type="match status" value="1"/>
</dbReference>
<dbReference type="STRING" id="335973.SAMN04488693_10833"/>
<dbReference type="CDD" id="cd11615">
    <property type="entry name" value="SAF_NeuB_like"/>
    <property type="match status" value="1"/>
</dbReference>
<evidence type="ECO:0000259" key="1">
    <source>
        <dbReference type="PROSITE" id="PS50844"/>
    </source>
</evidence>
<dbReference type="InterPro" id="IPR057736">
    <property type="entry name" value="SAF_PseI/NeuA/NeuB"/>
</dbReference>
<protein>
    <submittedName>
        <fullName evidence="2">Pseudaminic acid synthase</fullName>
    </submittedName>
</protein>
<evidence type="ECO:0000313" key="3">
    <source>
        <dbReference type="Proteomes" id="UP000199258"/>
    </source>
</evidence>
<dbReference type="Gene3D" id="3.90.1210.10">
    <property type="entry name" value="Antifreeze-like/N-acetylneuraminic acid synthase C-terminal domain"/>
    <property type="match status" value="1"/>
</dbReference>
<dbReference type="InterPro" id="IPR013785">
    <property type="entry name" value="Aldolase_TIM"/>
</dbReference>